<dbReference type="EMBL" id="CP046457">
    <property type="protein sequence ID" value="QGT99775.1"/>
    <property type="molecule type" value="Genomic_DNA"/>
</dbReference>
<name>A0A6I6DAN3_9FIRM</name>
<gene>
    <name evidence="1" type="ORF">SYNTR_1182</name>
</gene>
<keyword evidence="2" id="KW-1185">Reference proteome</keyword>
<dbReference type="AlphaFoldDB" id="A0A6I6DAN3"/>
<sequence>MLRTKEIYNPIGGVRGVILEKRVIIQNVGLVQMVKLLLVTEVNN</sequence>
<accession>A0A6I6DAN3</accession>
<evidence type="ECO:0000313" key="2">
    <source>
        <dbReference type="Proteomes" id="UP000426444"/>
    </source>
</evidence>
<evidence type="ECO:0000313" key="1">
    <source>
        <dbReference type="EMBL" id="QGT99775.1"/>
    </source>
</evidence>
<organism evidence="1 2">
    <name type="scientific">Candidatus Syntrophocurvum alkaliphilum</name>
    <dbReference type="NCBI Taxonomy" id="2293317"/>
    <lineage>
        <taxon>Bacteria</taxon>
        <taxon>Bacillati</taxon>
        <taxon>Bacillota</taxon>
        <taxon>Clostridia</taxon>
        <taxon>Eubacteriales</taxon>
        <taxon>Syntrophomonadaceae</taxon>
        <taxon>Candidatus Syntrophocurvum</taxon>
    </lineage>
</organism>
<dbReference type="KEGG" id="salq:SYNTR_1182"/>
<proteinExistence type="predicted"/>
<reference evidence="2" key="1">
    <citation type="journal article" date="2019" name="Microbiology">
        <title>Complete Genome Sequence of an Uncultured Bacterium of the Candidate Phylum Bipolaricaulota.</title>
        <authorList>
            <person name="Kadnikov V.V."/>
            <person name="Mardanov A.V."/>
            <person name="Beletsky A.V."/>
            <person name="Frank Y.A."/>
            <person name="Karnachuk O.V."/>
            <person name="Ravin N.V."/>
        </authorList>
    </citation>
    <scope>NUCLEOTIDE SEQUENCE [LARGE SCALE GENOMIC DNA]</scope>
</reference>
<dbReference type="Proteomes" id="UP000426444">
    <property type="component" value="Chromosome"/>
</dbReference>
<dbReference type="RefSeq" id="WP_279285942.1">
    <property type="nucleotide sequence ID" value="NZ_CP046457.1"/>
</dbReference>
<protein>
    <submittedName>
        <fullName evidence="1">Uncharacterized protein</fullName>
    </submittedName>
</protein>